<name>A0A0C3NDD1_PHLG1</name>
<accession>A0A0C3NDD1</accession>
<dbReference type="OrthoDB" id="3830579at2759"/>
<gene>
    <name evidence="1" type="ORF">PHLGIDRAFT_130689</name>
</gene>
<dbReference type="EMBL" id="KN840668">
    <property type="protein sequence ID" value="KIP02539.1"/>
    <property type="molecule type" value="Genomic_DNA"/>
</dbReference>
<dbReference type="STRING" id="745531.A0A0C3NDD1"/>
<reference evidence="1 2" key="1">
    <citation type="journal article" date="2014" name="PLoS Genet.">
        <title>Analysis of the Phlebiopsis gigantea genome, transcriptome and secretome provides insight into its pioneer colonization strategies of wood.</title>
        <authorList>
            <person name="Hori C."/>
            <person name="Ishida T."/>
            <person name="Igarashi K."/>
            <person name="Samejima M."/>
            <person name="Suzuki H."/>
            <person name="Master E."/>
            <person name="Ferreira P."/>
            <person name="Ruiz-Duenas F.J."/>
            <person name="Held B."/>
            <person name="Canessa P."/>
            <person name="Larrondo L.F."/>
            <person name="Schmoll M."/>
            <person name="Druzhinina I.S."/>
            <person name="Kubicek C.P."/>
            <person name="Gaskell J.A."/>
            <person name="Kersten P."/>
            <person name="St John F."/>
            <person name="Glasner J."/>
            <person name="Sabat G."/>
            <person name="Splinter BonDurant S."/>
            <person name="Syed K."/>
            <person name="Yadav J."/>
            <person name="Mgbeahuruike A.C."/>
            <person name="Kovalchuk A."/>
            <person name="Asiegbu F.O."/>
            <person name="Lackner G."/>
            <person name="Hoffmeister D."/>
            <person name="Rencoret J."/>
            <person name="Gutierrez A."/>
            <person name="Sun H."/>
            <person name="Lindquist E."/>
            <person name="Barry K."/>
            <person name="Riley R."/>
            <person name="Grigoriev I.V."/>
            <person name="Henrissat B."/>
            <person name="Kues U."/>
            <person name="Berka R.M."/>
            <person name="Martinez A.T."/>
            <person name="Covert S.F."/>
            <person name="Blanchette R.A."/>
            <person name="Cullen D."/>
        </authorList>
    </citation>
    <scope>NUCLEOTIDE SEQUENCE [LARGE SCALE GENOMIC DNA]</scope>
    <source>
        <strain evidence="1 2">11061_1 CR5-6</strain>
    </source>
</reference>
<sequence length="209" mass="23189">MTTVVEMLFTPTTEAYRHDPSKLDPALEYASAAKGCLGIYHGTVVEDPSQLLLIVVWKTLEDHQALMNNQEVYPKLLEAFAPSGDITQGDMFHVHFTPDSTQLASVLNAPYTSYSYVLSLKPGKDAARAEVAFKGLAGVTGVNGCYGGIMGKVVERNEQILLFGWDDPKFHESGRTLEGVWQLRQEIHETVDKFKAGHVCFTTYKKFEA</sequence>
<proteinExistence type="predicted"/>
<dbReference type="AlphaFoldDB" id="A0A0C3NDD1"/>
<evidence type="ECO:0000313" key="2">
    <source>
        <dbReference type="Proteomes" id="UP000053257"/>
    </source>
</evidence>
<dbReference type="SUPFAM" id="SSF54909">
    <property type="entry name" value="Dimeric alpha+beta barrel"/>
    <property type="match status" value="1"/>
</dbReference>
<dbReference type="Gene3D" id="3.30.70.100">
    <property type="match status" value="1"/>
</dbReference>
<evidence type="ECO:0008006" key="3">
    <source>
        <dbReference type="Google" id="ProtNLM"/>
    </source>
</evidence>
<keyword evidence="2" id="KW-1185">Reference proteome</keyword>
<dbReference type="Proteomes" id="UP000053257">
    <property type="component" value="Unassembled WGS sequence"/>
</dbReference>
<evidence type="ECO:0000313" key="1">
    <source>
        <dbReference type="EMBL" id="KIP02539.1"/>
    </source>
</evidence>
<organism evidence="1 2">
    <name type="scientific">Phlebiopsis gigantea (strain 11061_1 CR5-6)</name>
    <name type="common">White-rot fungus</name>
    <name type="synonym">Peniophora gigantea</name>
    <dbReference type="NCBI Taxonomy" id="745531"/>
    <lineage>
        <taxon>Eukaryota</taxon>
        <taxon>Fungi</taxon>
        <taxon>Dikarya</taxon>
        <taxon>Basidiomycota</taxon>
        <taxon>Agaricomycotina</taxon>
        <taxon>Agaricomycetes</taxon>
        <taxon>Polyporales</taxon>
        <taxon>Phanerochaetaceae</taxon>
        <taxon>Phlebiopsis</taxon>
    </lineage>
</organism>
<dbReference type="HOGENOM" id="CLU_081631_3_2_1"/>
<dbReference type="InterPro" id="IPR011008">
    <property type="entry name" value="Dimeric_a/b-barrel"/>
</dbReference>
<protein>
    <recommendedName>
        <fullName evidence="3">ABM domain-containing protein</fullName>
    </recommendedName>
</protein>